<evidence type="ECO:0008006" key="3">
    <source>
        <dbReference type="Google" id="ProtNLM"/>
    </source>
</evidence>
<evidence type="ECO:0000313" key="2">
    <source>
        <dbReference type="Proteomes" id="UP000524450"/>
    </source>
</evidence>
<evidence type="ECO:0000313" key="1">
    <source>
        <dbReference type="EMBL" id="MBB4222221.1"/>
    </source>
</evidence>
<comment type="caution">
    <text evidence="1">The sequence shown here is derived from an EMBL/GenBank/DDBJ whole genome shotgun (WGS) entry which is preliminary data.</text>
</comment>
<name>A0A840FYJ4_9BURK</name>
<sequence length="340" mass="38615">MSLDFYRLDTDTVIDGFVVTASTQYQFALDNFVPLIGRLDIQRDALNTKFYNRLEDDIVRGCVMPPITIALIHSFPAKKRNPSDIEEFISKNIENAFVLDGIQRLNTLRRASERDGFDFNRAIHVNFVIASSRDRLLYRMITLNNGQKPMSARHQIDVLADAFFDFDGIDLKLVAEKGKGRVRAPESFKKADFVKGYVAYLSGSVNIDNQKIIEEKMDELIASKIIDSDIPTSNVEFMDVVELVNKFSKSDDLRDWIRVQNNFIGFCVGAKSSAAGLKSVKVNSIAESLNNFEQAFSSINVSKVNLGKVRRELVAYFFQNYATLSKLDEFELLDRISDRI</sequence>
<protein>
    <recommendedName>
        <fullName evidence="3">DUF262 domain-containing protein</fullName>
    </recommendedName>
</protein>
<proteinExistence type="predicted"/>
<dbReference type="RefSeq" id="WP_184638671.1">
    <property type="nucleotide sequence ID" value="NZ_JACIFZ010000002.1"/>
</dbReference>
<dbReference type="EMBL" id="JACIFZ010000002">
    <property type="protein sequence ID" value="MBB4222221.1"/>
    <property type="molecule type" value="Genomic_DNA"/>
</dbReference>
<dbReference type="AlphaFoldDB" id="A0A840FYJ4"/>
<accession>A0A840FYJ4</accession>
<dbReference type="Proteomes" id="UP000524450">
    <property type="component" value="Unassembled WGS sequence"/>
</dbReference>
<organism evidence="1 2">
    <name type="scientific">Variovorax guangxiensis</name>
    <dbReference type="NCBI Taxonomy" id="1775474"/>
    <lineage>
        <taxon>Bacteria</taxon>
        <taxon>Pseudomonadati</taxon>
        <taxon>Pseudomonadota</taxon>
        <taxon>Betaproteobacteria</taxon>
        <taxon>Burkholderiales</taxon>
        <taxon>Comamonadaceae</taxon>
        <taxon>Variovorax</taxon>
    </lineage>
</organism>
<reference evidence="1 2" key="1">
    <citation type="submission" date="2020-08" db="EMBL/GenBank/DDBJ databases">
        <title>Genomic Encyclopedia of Type Strains, Phase IV (KMG-V): Genome sequencing to study the core and pangenomes of soil and plant-associated prokaryotes.</title>
        <authorList>
            <person name="Whitman W."/>
        </authorList>
    </citation>
    <scope>NUCLEOTIDE SEQUENCE [LARGE SCALE GENOMIC DNA]</scope>
    <source>
        <strain evidence="1 2">34/80</strain>
    </source>
</reference>
<gene>
    <name evidence="1" type="ORF">GGD71_002981</name>
</gene>